<evidence type="ECO:0000313" key="2">
    <source>
        <dbReference type="Proteomes" id="UP000515838"/>
    </source>
</evidence>
<dbReference type="AlphaFoldDB" id="A0A7G9T9J0"/>
<dbReference type="EMBL" id="CP060731">
    <property type="protein sequence ID" value="QNN76765.1"/>
    <property type="molecule type" value="Genomic_DNA"/>
</dbReference>
<gene>
    <name evidence="1" type="ORF">IAE60_12530</name>
</gene>
<dbReference type="RefSeq" id="WP_187572496.1">
    <property type="nucleotide sequence ID" value="NZ_CP060731.1"/>
</dbReference>
<reference evidence="1 2" key="1">
    <citation type="submission" date="2020-08" db="EMBL/GenBank/DDBJ databases">
        <title>Streptomycin Non-resistant strain, P. mexicana.</title>
        <authorList>
            <person name="Ganesh-Kumar S."/>
            <person name="Zhe T."/>
            <person name="Yu Z."/>
            <person name="Min Y."/>
        </authorList>
    </citation>
    <scope>NUCLEOTIDE SEQUENCE [LARGE SCALE GENOMIC DNA]</scope>
    <source>
        <strain evidence="1 2">GTZY2</strain>
    </source>
</reference>
<name>A0A7G9T9J0_PSEMX</name>
<sequence length="329" mass="36400">MAQKKQSYSDTIGPLLWVRFLLHRFSCELGALNAQLALQVVETEGTFVFGVTPNPDPSIPDMFRRTYELGKNPDGAYFNEPDGSGQKFNLFQRVVARVPESQPWLLSEADAYFSGEPTIDQSAQNVAAMLQARSMALLSPESVHAWREHDPEGLATAERLSLDGLAVDATPEALTLLLGLLHMAVWHFLPDRRDETSDAGLIETLEECCRRSAASIGQLEWVRHSEGGADVANSLHSAVESALLWLKRVGHRSHSGREMLRRFPTRIVLVHDTVENKQRMRALSLRSSIYGFEPMLDPEDYATLSSDWAGVKNGLQAEAAAAAFGMRPG</sequence>
<protein>
    <submittedName>
        <fullName evidence="1">Uncharacterized protein</fullName>
    </submittedName>
</protein>
<organism evidence="1 2">
    <name type="scientific">Pseudoxanthomonas mexicana</name>
    <dbReference type="NCBI Taxonomy" id="128785"/>
    <lineage>
        <taxon>Bacteria</taxon>
        <taxon>Pseudomonadati</taxon>
        <taxon>Pseudomonadota</taxon>
        <taxon>Gammaproteobacteria</taxon>
        <taxon>Lysobacterales</taxon>
        <taxon>Lysobacteraceae</taxon>
        <taxon>Pseudoxanthomonas</taxon>
    </lineage>
</organism>
<evidence type="ECO:0000313" key="1">
    <source>
        <dbReference type="EMBL" id="QNN76765.1"/>
    </source>
</evidence>
<accession>A0A7G9T9J0</accession>
<proteinExistence type="predicted"/>
<dbReference type="Proteomes" id="UP000515838">
    <property type="component" value="Chromosome"/>
</dbReference>
<dbReference type="GeneID" id="81471804"/>